<proteinExistence type="predicted"/>
<dbReference type="InterPro" id="IPR046450">
    <property type="entry name" value="PA_dom_sf"/>
</dbReference>
<sequence length="597" mass="66469">MKKLLILLFIVHVINFAQDKDHNPEITAKEIKSHLEFLASDKMKGRFSGSPEERMAGEYIKEQFKSYGLKPAFNGSWFQEFPFIEKVEMTKINSVKIISDNKKQVLKPSIDFTTLGFSGKTKINSELVFVGYGISAPKLNYDDYNGIDVKGKIVIAMKNHPEHDSSKSEFEKFISLRNKANTAKEKGAVGIIFVNGYYPKNDDLLSEPKYDGAPAMKDFAVIQIKREIIESLLKSKNFLLEKIQKQIDINKKPNSFELKNIIVDLSTEVKEVQKTARNVGGILEGTDPVLKNEYIVIGAHYDHLGIDQLKDASMYKGTDKQIHNGADDNASGTTGVLEVAEKFASVKNNLKRSILFLAFSGEELGILGSTYFTNNSPIEINKIVAMLNMDMVGRLNNENNLTIIGSGTSSKWKEILNNKNKYDFKLSMSDGGSGGSDHQAFSNKNIPVLFFFTGTHNDYHKPSDDVDKINFTGEEKVLNFVFDIGNEIQQLPEKPDYVKVVEQAQRPTGRARVTVGTVPEFGYNGNGYKLSGTTEGGPAAKAGLKSGDIIIKFGPKSVGNIYDFMYAVQDYKAGDKVDVIVLRDGKEMTFTLELIAK</sequence>
<dbReference type="InterPro" id="IPR007484">
    <property type="entry name" value="Peptidase_M28"/>
</dbReference>
<dbReference type="RefSeq" id="WP_321534831.1">
    <property type="nucleotide sequence ID" value="NZ_JARGDL010000002.1"/>
</dbReference>
<protein>
    <submittedName>
        <fullName evidence="4">M28 family peptidase</fullName>
    </submittedName>
</protein>
<reference evidence="4" key="1">
    <citation type="submission" date="2023-03" db="EMBL/GenBank/DDBJ databases">
        <title>Stygiobacter electus gen. nov., sp. nov., facultatively anaerobic thermotolerant bacterium of the class Ignavibacteria from a well of Yessentuki mineral water deposit.</title>
        <authorList>
            <person name="Podosokorskaya O.A."/>
            <person name="Elcheninov A.G."/>
            <person name="Petrova N.F."/>
            <person name="Zavarzina D.G."/>
            <person name="Kublanov I.V."/>
            <person name="Merkel A.Y."/>
        </authorList>
    </citation>
    <scope>NUCLEOTIDE SEQUENCE</scope>
    <source>
        <strain evidence="4">09-Me</strain>
    </source>
</reference>
<evidence type="ECO:0000313" key="4">
    <source>
        <dbReference type="EMBL" id="MDF1611067.1"/>
    </source>
</evidence>
<dbReference type="Gene3D" id="3.50.30.30">
    <property type="match status" value="1"/>
</dbReference>
<dbReference type="Pfam" id="PF13180">
    <property type="entry name" value="PDZ_2"/>
    <property type="match status" value="1"/>
</dbReference>
<dbReference type="EMBL" id="JARGDL010000002">
    <property type="protein sequence ID" value="MDF1611067.1"/>
    <property type="molecule type" value="Genomic_DNA"/>
</dbReference>
<dbReference type="SUPFAM" id="SSF52025">
    <property type="entry name" value="PA domain"/>
    <property type="match status" value="1"/>
</dbReference>
<dbReference type="GO" id="GO:0008235">
    <property type="term" value="F:metalloexopeptidase activity"/>
    <property type="evidence" value="ECO:0007669"/>
    <property type="project" value="InterPro"/>
</dbReference>
<dbReference type="InterPro" id="IPR001478">
    <property type="entry name" value="PDZ"/>
</dbReference>
<dbReference type="PANTHER" id="PTHR12147:SF26">
    <property type="entry name" value="PEPTIDASE M28 DOMAIN-CONTAINING PROTEIN"/>
    <property type="match status" value="1"/>
</dbReference>
<evidence type="ECO:0000259" key="2">
    <source>
        <dbReference type="Pfam" id="PF04389"/>
    </source>
</evidence>
<evidence type="ECO:0000259" key="3">
    <source>
        <dbReference type="Pfam" id="PF13180"/>
    </source>
</evidence>
<dbReference type="SUPFAM" id="SSF50156">
    <property type="entry name" value="PDZ domain-like"/>
    <property type="match status" value="1"/>
</dbReference>
<evidence type="ECO:0000259" key="1">
    <source>
        <dbReference type="Pfam" id="PF02225"/>
    </source>
</evidence>
<dbReference type="PANTHER" id="PTHR12147">
    <property type="entry name" value="METALLOPEPTIDASE M28 FAMILY MEMBER"/>
    <property type="match status" value="1"/>
</dbReference>
<dbReference type="Pfam" id="PF04389">
    <property type="entry name" value="Peptidase_M28"/>
    <property type="match status" value="1"/>
</dbReference>
<feature type="domain" description="PA" evidence="1">
    <location>
        <begin position="140"/>
        <end position="227"/>
    </location>
</feature>
<dbReference type="Gene3D" id="2.30.42.10">
    <property type="match status" value="1"/>
</dbReference>
<dbReference type="AlphaFoldDB" id="A0AAE3NYI7"/>
<dbReference type="InterPro" id="IPR003137">
    <property type="entry name" value="PA_domain"/>
</dbReference>
<feature type="domain" description="PDZ" evidence="3">
    <location>
        <begin position="535"/>
        <end position="594"/>
    </location>
</feature>
<name>A0AAE3NYI7_9BACT</name>
<dbReference type="SUPFAM" id="SSF53187">
    <property type="entry name" value="Zn-dependent exopeptidases"/>
    <property type="match status" value="1"/>
</dbReference>
<dbReference type="Pfam" id="PF02225">
    <property type="entry name" value="PA"/>
    <property type="match status" value="1"/>
</dbReference>
<comment type="caution">
    <text evidence="4">The sequence shown here is derived from an EMBL/GenBank/DDBJ whole genome shotgun (WGS) entry which is preliminary data.</text>
</comment>
<dbReference type="InterPro" id="IPR036034">
    <property type="entry name" value="PDZ_sf"/>
</dbReference>
<dbReference type="Gene3D" id="3.40.630.10">
    <property type="entry name" value="Zn peptidases"/>
    <property type="match status" value="2"/>
</dbReference>
<dbReference type="Proteomes" id="UP001221302">
    <property type="component" value="Unassembled WGS sequence"/>
</dbReference>
<dbReference type="InterPro" id="IPR045175">
    <property type="entry name" value="M28_fam"/>
</dbReference>
<accession>A0AAE3NYI7</accession>
<evidence type="ECO:0000313" key="5">
    <source>
        <dbReference type="Proteomes" id="UP001221302"/>
    </source>
</evidence>
<dbReference type="GO" id="GO:0006508">
    <property type="term" value="P:proteolysis"/>
    <property type="evidence" value="ECO:0007669"/>
    <property type="project" value="InterPro"/>
</dbReference>
<organism evidence="4 5">
    <name type="scientific">Stygiobacter electus</name>
    <dbReference type="NCBI Taxonomy" id="3032292"/>
    <lineage>
        <taxon>Bacteria</taxon>
        <taxon>Pseudomonadati</taxon>
        <taxon>Ignavibacteriota</taxon>
        <taxon>Ignavibacteria</taxon>
        <taxon>Ignavibacteriales</taxon>
        <taxon>Melioribacteraceae</taxon>
        <taxon>Stygiobacter</taxon>
    </lineage>
</organism>
<feature type="domain" description="Peptidase M28" evidence="2">
    <location>
        <begin position="278"/>
        <end position="477"/>
    </location>
</feature>
<keyword evidence="5" id="KW-1185">Reference proteome</keyword>
<gene>
    <name evidence="4" type="ORF">P0M35_02820</name>
</gene>